<sequence length="279" mass="31189">MKNIALLCDSSADITKQEAEELDIHVIRMPITINGKEYIEEETIFDQDIIEALNKEEQVKTAQPVIGDIVKTWDHLLETYDEVFYLPLSKALSGTCHVAIGLAKQYNGRVTVVDSEYACYPIVKQLLAARAMFEKGYDCATVKKKLEEETNMFAILIPETLTALKNGGRISPAAAALAGLLKIQPLLKVDHGAIDLVDKVRTLKKAYKEGIRVVTEGINPEEYDWMIIDAYNRSMSDELKEMLEEATGQPVEQHVFKAVIMSHTGPGTIGFGRIKKLKY</sequence>
<dbReference type="Gene3D" id="3.30.1180.10">
    <property type="match status" value="1"/>
</dbReference>
<dbReference type="SUPFAM" id="SSF82549">
    <property type="entry name" value="DAK1/DegV-like"/>
    <property type="match status" value="1"/>
</dbReference>
<dbReference type="RefSeq" id="WP_117452437.1">
    <property type="nucleotide sequence ID" value="NZ_CP060636.1"/>
</dbReference>
<evidence type="ECO:0000313" key="3">
    <source>
        <dbReference type="Proteomes" id="UP000515856"/>
    </source>
</evidence>
<keyword evidence="1" id="KW-0446">Lipid-binding</keyword>
<protein>
    <submittedName>
        <fullName evidence="2">DegV family protein</fullName>
    </submittedName>
</protein>
<gene>
    <name evidence="2" type="ORF">H9Q80_15020</name>
</gene>
<dbReference type="KEGG" id="ehn:H9Q80_15020"/>
<dbReference type="PANTHER" id="PTHR33434:SF2">
    <property type="entry name" value="FATTY ACID-BINDING PROTEIN TM_1468"/>
    <property type="match status" value="1"/>
</dbReference>
<evidence type="ECO:0000313" key="2">
    <source>
        <dbReference type="EMBL" id="QNM11545.1"/>
    </source>
</evidence>
<evidence type="ECO:0000256" key="1">
    <source>
        <dbReference type="ARBA" id="ARBA00023121"/>
    </source>
</evidence>
<accession>A0A7G9GL63</accession>
<dbReference type="EMBL" id="CP060636">
    <property type="protein sequence ID" value="QNM11545.1"/>
    <property type="molecule type" value="Genomic_DNA"/>
</dbReference>
<dbReference type="PROSITE" id="PS51482">
    <property type="entry name" value="DEGV"/>
    <property type="match status" value="1"/>
</dbReference>
<dbReference type="Proteomes" id="UP000515856">
    <property type="component" value="Chromosome"/>
</dbReference>
<proteinExistence type="predicted"/>
<dbReference type="NCBIfam" id="TIGR00762">
    <property type="entry name" value="DegV"/>
    <property type="match status" value="1"/>
</dbReference>
<dbReference type="Pfam" id="PF02645">
    <property type="entry name" value="DegV"/>
    <property type="match status" value="1"/>
</dbReference>
<dbReference type="PANTHER" id="PTHR33434">
    <property type="entry name" value="DEGV DOMAIN-CONTAINING PROTEIN DR_1986-RELATED"/>
    <property type="match status" value="1"/>
</dbReference>
<dbReference type="Gene3D" id="3.40.50.10170">
    <property type="match status" value="1"/>
</dbReference>
<dbReference type="GO" id="GO:0008289">
    <property type="term" value="F:lipid binding"/>
    <property type="evidence" value="ECO:0007669"/>
    <property type="project" value="UniProtKB-KW"/>
</dbReference>
<dbReference type="InterPro" id="IPR050270">
    <property type="entry name" value="DegV_domain_contain"/>
</dbReference>
<dbReference type="AlphaFoldDB" id="A0A7G9GL63"/>
<keyword evidence="3" id="KW-1185">Reference proteome</keyword>
<dbReference type="InterPro" id="IPR003797">
    <property type="entry name" value="DegV"/>
</dbReference>
<dbReference type="InterPro" id="IPR043168">
    <property type="entry name" value="DegV_C"/>
</dbReference>
<organism evidence="2 3">
    <name type="scientific">[Eubacterium] hominis</name>
    <dbReference type="NCBI Taxonomy" id="2764325"/>
    <lineage>
        <taxon>Bacteria</taxon>
        <taxon>Bacillati</taxon>
        <taxon>Bacillota</taxon>
        <taxon>Erysipelotrichia</taxon>
        <taxon>Erysipelotrichales</taxon>
        <taxon>Erysipelotrichaceae</taxon>
        <taxon>Amedibacillus</taxon>
    </lineage>
</organism>
<reference evidence="2 3" key="1">
    <citation type="submission" date="2020-08" db="EMBL/GenBank/DDBJ databases">
        <authorList>
            <person name="Liu C."/>
            <person name="Sun Q."/>
        </authorList>
    </citation>
    <scope>NUCLEOTIDE SEQUENCE [LARGE SCALE GENOMIC DNA]</scope>
    <source>
        <strain evidence="2 3">NSJ-61</strain>
    </source>
</reference>
<name>A0A7G9GL63_9FIRM</name>